<keyword evidence="1" id="KW-0732">Signal</keyword>
<keyword evidence="4" id="KW-1185">Reference proteome</keyword>
<dbReference type="GO" id="GO:0006508">
    <property type="term" value="P:proteolysis"/>
    <property type="evidence" value="ECO:0007669"/>
    <property type="project" value="UniProtKB-KW"/>
</dbReference>
<dbReference type="InterPro" id="IPR036034">
    <property type="entry name" value="PDZ_sf"/>
</dbReference>
<dbReference type="Gene3D" id="2.30.42.10">
    <property type="match status" value="1"/>
</dbReference>
<dbReference type="PROSITE" id="PS50106">
    <property type="entry name" value="PDZ"/>
    <property type="match status" value="1"/>
</dbReference>
<sequence>MLALQQYFKSKHIWLATILCGIALSSSAQHFEINNAHKSVTIPFRLVRNMVVIKLTINDKGPFNFILDTGVGIMIITDPHLTDSIPMPNRRTIKLSGLAEGDDYEALVTPELNIHIPGINSVGVGAAILNQDYFNLSGFVGMPIHGLLGYDFFAAFAVRVNFEDSTITVCKPQDLKKTGNMYKVPITIEDRKPYMETSITFPGGKKMKNKLIIDLGAGHPLSLENLIAKNGLPPKFIAANLGVALNGPISGYISRIEEINIGKYRVKKVITSFPDVDYEKRGFAVLRDGNLGIGILKRFHVVFDYTNSVMYVKPNSVYKTPYEFDMSGMEYYAGGENYQHLIVSRVSPGSPAAEIGLEKDDEIVSINLKPVSQIGIEEVDAIFKSKDERALLLEIYHDNRYDKVVLTLKRRI</sequence>
<protein>
    <submittedName>
        <fullName evidence="3">Aspartyl protease family protein</fullName>
    </submittedName>
</protein>
<evidence type="ECO:0000313" key="3">
    <source>
        <dbReference type="EMBL" id="MBD1393718.1"/>
    </source>
</evidence>
<dbReference type="AlphaFoldDB" id="A0A926NXN3"/>
<dbReference type="RefSeq" id="WP_191163456.1">
    <property type="nucleotide sequence ID" value="NZ_JACWMX010000004.1"/>
</dbReference>
<comment type="caution">
    <text evidence="3">The sequence shown here is derived from an EMBL/GenBank/DDBJ whole genome shotgun (WGS) entry which is preliminary data.</text>
</comment>
<feature type="domain" description="PDZ" evidence="2">
    <location>
        <begin position="328"/>
        <end position="398"/>
    </location>
</feature>
<evidence type="ECO:0000256" key="1">
    <source>
        <dbReference type="SAM" id="SignalP"/>
    </source>
</evidence>
<dbReference type="EMBL" id="JACWMX010000004">
    <property type="protein sequence ID" value="MBD1393718.1"/>
    <property type="molecule type" value="Genomic_DNA"/>
</dbReference>
<dbReference type="Pfam" id="PF13650">
    <property type="entry name" value="Asp_protease_2"/>
    <property type="match status" value="1"/>
</dbReference>
<reference evidence="3" key="1">
    <citation type="submission" date="2020-09" db="EMBL/GenBank/DDBJ databases">
        <title>Novel species of Mucilaginibacter isolated from a glacier on the Tibetan Plateau.</title>
        <authorList>
            <person name="Liu Q."/>
            <person name="Xin Y.-H."/>
        </authorList>
    </citation>
    <scope>NUCLEOTIDE SEQUENCE</scope>
    <source>
        <strain evidence="3">ZB1P21</strain>
    </source>
</reference>
<organism evidence="3 4">
    <name type="scientific">Mucilaginibacter glaciei</name>
    <dbReference type="NCBI Taxonomy" id="2772109"/>
    <lineage>
        <taxon>Bacteria</taxon>
        <taxon>Pseudomonadati</taxon>
        <taxon>Bacteroidota</taxon>
        <taxon>Sphingobacteriia</taxon>
        <taxon>Sphingobacteriales</taxon>
        <taxon>Sphingobacteriaceae</taxon>
        <taxon>Mucilaginibacter</taxon>
    </lineage>
</organism>
<proteinExistence type="predicted"/>
<name>A0A926NXN3_9SPHI</name>
<evidence type="ECO:0000259" key="2">
    <source>
        <dbReference type="PROSITE" id="PS50106"/>
    </source>
</evidence>
<dbReference type="InterPro" id="IPR041489">
    <property type="entry name" value="PDZ_6"/>
</dbReference>
<dbReference type="SMART" id="SM00228">
    <property type="entry name" value="PDZ"/>
    <property type="match status" value="1"/>
</dbReference>
<keyword evidence="3" id="KW-0645">Protease</keyword>
<dbReference type="InterPro" id="IPR021109">
    <property type="entry name" value="Peptidase_aspartic_dom_sf"/>
</dbReference>
<dbReference type="InterPro" id="IPR001478">
    <property type="entry name" value="PDZ"/>
</dbReference>
<dbReference type="SUPFAM" id="SSF50156">
    <property type="entry name" value="PDZ domain-like"/>
    <property type="match status" value="1"/>
</dbReference>
<keyword evidence="3" id="KW-0378">Hydrolase</keyword>
<feature type="signal peptide" evidence="1">
    <location>
        <begin position="1"/>
        <end position="30"/>
    </location>
</feature>
<dbReference type="Proteomes" id="UP000619078">
    <property type="component" value="Unassembled WGS sequence"/>
</dbReference>
<gene>
    <name evidence="3" type="ORF">IDJ76_11480</name>
</gene>
<dbReference type="Pfam" id="PF17820">
    <property type="entry name" value="PDZ_6"/>
    <property type="match status" value="1"/>
</dbReference>
<dbReference type="Gene3D" id="2.40.70.10">
    <property type="entry name" value="Acid Proteases"/>
    <property type="match status" value="2"/>
</dbReference>
<feature type="chain" id="PRO_5036772116" evidence="1">
    <location>
        <begin position="31"/>
        <end position="412"/>
    </location>
</feature>
<accession>A0A926NXN3</accession>
<dbReference type="GO" id="GO:0008233">
    <property type="term" value="F:peptidase activity"/>
    <property type="evidence" value="ECO:0007669"/>
    <property type="project" value="UniProtKB-KW"/>
</dbReference>
<evidence type="ECO:0000313" key="4">
    <source>
        <dbReference type="Proteomes" id="UP000619078"/>
    </source>
</evidence>